<feature type="domain" description="IFT122 first beta-propeller" evidence="9">
    <location>
        <begin position="18"/>
        <end position="194"/>
    </location>
</feature>
<dbReference type="InterPro" id="IPR056838">
    <property type="entry name" value="Zn_ribbon_IFT122"/>
</dbReference>
<dbReference type="GO" id="GO:0030991">
    <property type="term" value="C:intraciliary transport particle A"/>
    <property type="evidence" value="ECO:0007669"/>
    <property type="project" value="TreeGrafter"/>
</dbReference>
<dbReference type="Pfam" id="PF23381">
    <property type="entry name" value="Beta-prop_IFT122_1st"/>
    <property type="match status" value="2"/>
</dbReference>
<accession>A0A6F9DEG2</accession>
<evidence type="ECO:0000259" key="9">
    <source>
        <dbReference type="Pfam" id="PF23381"/>
    </source>
</evidence>
<dbReference type="PROSITE" id="PS50082">
    <property type="entry name" value="WD_REPEATS_2"/>
    <property type="match status" value="1"/>
</dbReference>
<dbReference type="PROSITE" id="PS50294">
    <property type="entry name" value="WD_REPEATS_REGION"/>
    <property type="match status" value="1"/>
</dbReference>
<feature type="domain" description="Intraflagellar transport protein 122 homolog TPR" evidence="11">
    <location>
        <begin position="576"/>
        <end position="957"/>
    </location>
</feature>
<dbReference type="SUPFAM" id="SSF50978">
    <property type="entry name" value="WD40 repeat-like"/>
    <property type="match status" value="2"/>
</dbReference>
<dbReference type="GO" id="GO:0061512">
    <property type="term" value="P:protein localization to cilium"/>
    <property type="evidence" value="ECO:0007669"/>
    <property type="project" value="TreeGrafter"/>
</dbReference>
<dbReference type="EMBL" id="LR785930">
    <property type="protein sequence ID" value="CAB3255281.1"/>
    <property type="molecule type" value="mRNA"/>
</dbReference>
<dbReference type="Gene3D" id="1.25.40.470">
    <property type="match status" value="1"/>
</dbReference>
<dbReference type="GO" id="GO:0035721">
    <property type="term" value="P:intraciliary retrograde transport"/>
    <property type="evidence" value="ECO:0007669"/>
    <property type="project" value="TreeGrafter"/>
</dbReference>
<dbReference type="SMART" id="SM00320">
    <property type="entry name" value="WD40"/>
    <property type="match status" value="8"/>
</dbReference>
<proteinExistence type="evidence at transcript level"/>
<dbReference type="Gene3D" id="2.130.10.10">
    <property type="entry name" value="YVTN repeat-like/Quinoprotein amine dehydrogenase"/>
    <property type="match status" value="2"/>
</dbReference>
<keyword evidence="3 7" id="KW-0853">WD repeat</keyword>
<dbReference type="InterPro" id="IPR001680">
    <property type="entry name" value="WD40_rpt"/>
</dbReference>
<dbReference type="InterPro" id="IPR015943">
    <property type="entry name" value="WD40/YVTN_repeat-like_dom_sf"/>
</dbReference>
<sequence length="1201" mass="136716">MRTTPLWADNVGDKLKRSTVCIYAVAFKPDGSQLLVAAGTRILVYDPAEGTPLSPLKAHKDTVQCLAYSKDGKMFASGAADKSVIIWNDKLSGVLKYVHNDSIQCLSFNPLANQLLSCAESDFGLWAPKQKSVNKHKINSRVASCSWTNDGQYFALGLMNGVVSIRSKLGEEKIKIERPGGSLSPVWCLRWNPDKENSKDCLAVADWGQNLAFYHLNGKQIGKDIKLDYDPCSLQFFNEGKYLIIAGANGKSSLYSKEGQFLGTISDSNAGWVWSVACQPNTNVVVVGHQDGTITCHSVTFSTVHGLYRDVYAFRERLTDVVVQRLNSSILEANGMEERESRITIQCHDIVKKISVYKDNLAVQLSDRIVIYKMVNAEGSSYYKAVNKIMKQFDCNLLVVCMMNIILCQENRLTCYSMSGEKQREWTLEANIRYIKVIGGPSGREGLLLGLKNGQVLQIFVDNPFPIELLQIASAVRCLDLSMSRARLAIINDNSTCLVYDLATKELLFEELNANSVAWNTQNEDMLCYSGKGFLGIKAGSFPAQQRRMNGFVVGYCGSRIFCLHIHAMKSVDVPQSAPMYQYLDRQMYSEAYKIACLGVTETDWDHLAHKALEGLNFEVSRKAFTRTRNLRYLELIQTIEDRQRRGETSTDLFLADIHAYRSEFNEAAKLYRKAGHSQKAADMYTDLRMFELAKEYMELSDPNEHKQLMAKQATWAQSTNEPREAAKMYLAAGENLKALEIIGEHGWTDMLIDLARKLDKADREPLARCAYHLKRLEQYAYCVEVFNKMGDRRAVVQLHVDTRNWDEAFALVENNQEYRDDVYVPYAQWLAENDKFEEAQKAFHKAGRIDDALRVLEQLTDNAVTESRFNDAGYYYWMLSMQCVDIADEQPLRRTEMLAKYRKFQKLAEIYYVYHSIQRYTDEPFTSHLPEALFNIARFLLHSISGGSPPKGVSRVATLYALAKQSRSLGAFKLARFAYEKLHTLKLPFRFQNLIDLGSVTIRSKPYQDNEDLQPMCYRCSTTNPLLNPQGSCCINCGQPFVFSFSSFEVLPLVEFVLEEGITDDEAIQLVGSGQRRQVRANHDWQNDSNTQTLRMDEDEDDDPFTAQLLTFEEGGKYMPVVVNRNVLRSIPRREVLIRRWPCPLNFQYFKNLMPEVAVAMCESCFQMFHADDYELMVLQKHHCPFCRKSSDAIADKPEM</sequence>
<dbReference type="PANTHER" id="PTHR12764:SF4">
    <property type="entry name" value="INTRAFLAGELLAR TRANSPORT PROTEIN 122 HOMOLOG"/>
    <property type="match status" value="1"/>
</dbReference>
<name>A0A6F9DEG2_9ASCI</name>
<feature type="repeat" description="WD" evidence="7">
    <location>
        <begin position="56"/>
        <end position="88"/>
    </location>
</feature>
<keyword evidence="12" id="KW-0282">Flagellum</keyword>
<evidence type="ECO:0000256" key="5">
    <source>
        <dbReference type="ARBA" id="ARBA00023069"/>
    </source>
</evidence>
<dbReference type="GO" id="GO:0097730">
    <property type="term" value="C:non-motile cilium"/>
    <property type="evidence" value="ECO:0007669"/>
    <property type="project" value="TreeGrafter"/>
</dbReference>
<evidence type="ECO:0000259" key="11">
    <source>
        <dbReference type="Pfam" id="PF25295"/>
    </source>
</evidence>
<dbReference type="AlphaFoldDB" id="A0A6F9DEG2"/>
<evidence type="ECO:0000259" key="8">
    <source>
        <dbReference type="Pfam" id="PF23377"/>
    </source>
</evidence>
<feature type="domain" description="IFT122 first beta-propeller" evidence="9">
    <location>
        <begin position="196"/>
        <end position="297"/>
    </location>
</feature>
<gene>
    <name evidence="12" type="primary">Ift122</name>
</gene>
<keyword evidence="5" id="KW-0969">Cilium</keyword>
<keyword evidence="6" id="KW-0966">Cell projection</keyword>
<feature type="domain" description="IFT122 zinc ribbon" evidence="10">
    <location>
        <begin position="1011"/>
        <end position="1055"/>
    </location>
</feature>
<evidence type="ECO:0000256" key="1">
    <source>
        <dbReference type="ARBA" id="ARBA00004138"/>
    </source>
</evidence>
<evidence type="ECO:0000256" key="4">
    <source>
        <dbReference type="ARBA" id="ARBA00022737"/>
    </source>
</evidence>
<evidence type="ECO:0000256" key="2">
    <source>
        <dbReference type="ARBA" id="ARBA00019442"/>
    </source>
</evidence>
<dbReference type="Pfam" id="PF23377">
    <property type="entry name" value="Beta-prop_IFT122_2nd"/>
    <property type="match status" value="1"/>
</dbReference>
<reference evidence="12" key="1">
    <citation type="submission" date="2020-04" db="EMBL/GenBank/DDBJ databases">
        <authorList>
            <person name="Neveu A P."/>
        </authorList>
    </citation>
    <scope>NUCLEOTIDE SEQUENCE</scope>
    <source>
        <tissue evidence="12">Whole embryo</tissue>
    </source>
</reference>
<dbReference type="InterPro" id="IPR039857">
    <property type="entry name" value="Ift122/121"/>
</dbReference>
<dbReference type="FunFam" id="2.130.10.10:FF:000176">
    <property type="entry name" value="Intraflagellar transport protein 122 homolog"/>
    <property type="match status" value="1"/>
</dbReference>
<evidence type="ECO:0000256" key="7">
    <source>
        <dbReference type="PROSITE-ProRule" id="PRU00221"/>
    </source>
</evidence>
<evidence type="ECO:0000313" key="12">
    <source>
        <dbReference type="EMBL" id="CAB3255281.1"/>
    </source>
</evidence>
<dbReference type="InterPro" id="IPR056152">
    <property type="entry name" value="Beta-prop_IFT122_2nd"/>
</dbReference>
<dbReference type="InterPro" id="IPR057411">
    <property type="entry name" value="TPR_IFT122"/>
</dbReference>
<dbReference type="Pfam" id="PF25295">
    <property type="entry name" value="TPR_IFT122"/>
    <property type="match status" value="1"/>
</dbReference>
<dbReference type="PANTHER" id="PTHR12764">
    <property type="entry name" value="WD REPEAT DOMAIN-RELATED"/>
    <property type="match status" value="1"/>
</dbReference>
<dbReference type="InterPro" id="IPR056153">
    <property type="entry name" value="Beta-prop_IFT122_1st"/>
</dbReference>
<dbReference type="InterPro" id="IPR036322">
    <property type="entry name" value="WD40_repeat_dom_sf"/>
</dbReference>
<protein>
    <recommendedName>
        <fullName evidence="2">Intraflagellar transport protein 122 homolog</fullName>
    </recommendedName>
</protein>
<dbReference type="Pfam" id="PF25143">
    <property type="entry name" value="Zn_ribbon_IFT122_C"/>
    <property type="match status" value="1"/>
</dbReference>
<dbReference type="Pfam" id="PF25144">
    <property type="entry name" value="Zn_ribbon_IFT122"/>
    <property type="match status" value="1"/>
</dbReference>
<keyword evidence="4" id="KW-0677">Repeat</keyword>
<organism evidence="12">
    <name type="scientific">Phallusia mammillata</name>
    <dbReference type="NCBI Taxonomy" id="59560"/>
    <lineage>
        <taxon>Eukaryota</taxon>
        <taxon>Metazoa</taxon>
        <taxon>Chordata</taxon>
        <taxon>Tunicata</taxon>
        <taxon>Ascidiacea</taxon>
        <taxon>Phlebobranchia</taxon>
        <taxon>Ascidiidae</taxon>
        <taxon>Phallusia</taxon>
    </lineage>
</organism>
<dbReference type="GO" id="GO:1905515">
    <property type="term" value="P:non-motile cilium assembly"/>
    <property type="evidence" value="ECO:0007669"/>
    <property type="project" value="TreeGrafter"/>
</dbReference>
<dbReference type="FunFam" id="1.25.40.470:FF:000005">
    <property type="entry name" value="Intraflagellar transport protein 122 homolog"/>
    <property type="match status" value="1"/>
</dbReference>
<feature type="domain" description="IFT122 second beta-propeller" evidence="8">
    <location>
        <begin position="305"/>
        <end position="569"/>
    </location>
</feature>
<comment type="subcellular location">
    <subcellularLocation>
        <location evidence="1">Cell projection</location>
        <location evidence="1">Cilium</location>
    </subcellularLocation>
</comment>
<evidence type="ECO:0000259" key="10">
    <source>
        <dbReference type="Pfam" id="PF25144"/>
    </source>
</evidence>
<evidence type="ECO:0000256" key="3">
    <source>
        <dbReference type="ARBA" id="ARBA00022574"/>
    </source>
</evidence>
<evidence type="ECO:0000256" key="6">
    <source>
        <dbReference type="ARBA" id="ARBA00023273"/>
    </source>
</evidence>